<evidence type="ECO:0000313" key="3">
    <source>
        <dbReference type="EMBL" id="KGM55489.1"/>
    </source>
</evidence>
<dbReference type="eggNOG" id="COG1305">
    <property type="taxonomic scope" value="Bacteria"/>
</dbReference>
<accession>A0A0A0EY96</accession>
<feature type="transmembrane region" description="Helical" evidence="1">
    <location>
        <begin position="132"/>
        <end position="149"/>
    </location>
</feature>
<dbReference type="EMBL" id="AVPU01000005">
    <property type="protein sequence ID" value="KGM55489.1"/>
    <property type="molecule type" value="Genomic_DNA"/>
</dbReference>
<dbReference type="InterPro" id="IPR052901">
    <property type="entry name" value="Bact_TGase-like"/>
</dbReference>
<dbReference type="InterPro" id="IPR002931">
    <property type="entry name" value="Transglutaminase-like"/>
</dbReference>
<dbReference type="OrthoDB" id="9804872at2"/>
<keyword evidence="1" id="KW-0812">Transmembrane</keyword>
<dbReference type="PANTHER" id="PTHR42736">
    <property type="entry name" value="PROTEIN-GLUTAMINE GAMMA-GLUTAMYLTRANSFERASE"/>
    <property type="match status" value="1"/>
</dbReference>
<evidence type="ECO:0000256" key="1">
    <source>
        <dbReference type="SAM" id="Phobius"/>
    </source>
</evidence>
<keyword evidence="4" id="KW-1185">Reference proteome</keyword>
<feature type="domain" description="Transglutaminase-like" evidence="2">
    <location>
        <begin position="405"/>
        <end position="476"/>
    </location>
</feature>
<comment type="caution">
    <text evidence="3">The sequence shown here is derived from an EMBL/GenBank/DDBJ whole genome shotgun (WGS) entry which is preliminary data.</text>
</comment>
<feature type="transmembrane region" description="Helical" evidence="1">
    <location>
        <begin position="546"/>
        <end position="564"/>
    </location>
</feature>
<feature type="transmembrane region" description="Helical" evidence="1">
    <location>
        <begin position="169"/>
        <end position="187"/>
    </location>
</feature>
<dbReference type="Pfam" id="PF11992">
    <property type="entry name" value="TgpA_N"/>
    <property type="match status" value="1"/>
</dbReference>
<feature type="transmembrane region" description="Helical" evidence="1">
    <location>
        <begin position="36"/>
        <end position="54"/>
    </location>
</feature>
<dbReference type="Proteomes" id="UP000029998">
    <property type="component" value="Unassembled WGS sequence"/>
</dbReference>
<protein>
    <submittedName>
        <fullName evidence="3">Membrane protein</fullName>
    </submittedName>
</protein>
<keyword evidence="1" id="KW-1133">Transmembrane helix</keyword>
<keyword evidence="1" id="KW-0472">Membrane</keyword>
<sequence>MADSHRPPPTLDPTSRHWAFAAGAASLVPMLLQLPGTLGGTIAACATAVAALAWRQPAHGLIRLLLAVSLVGTVLVLTRFSFGRDTGCALLAAMLAIKPSETATLRDARSLVGFALFAPFATFLLDQGPLSLALGLVATLISLGALQRFADVEAGDAHAVPLRQRLPAIGRLLAMGVPLTLAAFWLFPRMATPLWGVPERALARPGLSDTMTPGEWVDLMNDDTPALRARFFGATPRQEEMYWRGPVLWHFDGRSWTQPRWFRNLPVADTEPADTRWDYEVEIEPTDRRQLVALDLPLAAPQGTRLSIDHGLWAERPQTSLGRWRMQSAAPRRYEPRLPQTLRQVALELPAGYNPRTLALARQWRLEAGANDGAIVQRALTWIRAEFAYTLDTPLPGRHAVDEFLFDYQQGFCEHFSSAFVVLMRGAGVPARVVTGYAGGYRNPYGDYWLVRRSDAHAWAEVWLPERGWVRVDPTAAVAPERIYDTLADRAPGAGLFGAAGGMTPLLNVTDWLRRGWNDFVLGFNATRQQDLLKPLGLERLGTRGLIALFGMTAGLALLWMLWLSTRGPPETDPVLRAWHRLNRRYRRVGLGREPYETADDWVHRVANDRPDLTADLAELSLRFSNWRYAGPRTGRTASRERQELVRALQAHRPRPPGERT</sequence>
<dbReference type="AlphaFoldDB" id="A0A0A0EY96"/>
<dbReference type="SMART" id="SM00460">
    <property type="entry name" value="TGc"/>
    <property type="match status" value="1"/>
</dbReference>
<dbReference type="Pfam" id="PF13559">
    <property type="entry name" value="DUF4129"/>
    <property type="match status" value="1"/>
</dbReference>
<feature type="transmembrane region" description="Helical" evidence="1">
    <location>
        <begin position="61"/>
        <end position="82"/>
    </location>
</feature>
<evidence type="ECO:0000313" key="4">
    <source>
        <dbReference type="Proteomes" id="UP000029998"/>
    </source>
</evidence>
<dbReference type="RefSeq" id="WP_036135356.1">
    <property type="nucleotide sequence ID" value="NZ_AVPU01000005.1"/>
</dbReference>
<evidence type="ECO:0000259" key="2">
    <source>
        <dbReference type="SMART" id="SM00460"/>
    </source>
</evidence>
<dbReference type="STRING" id="1385517.N800_14350"/>
<dbReference type="InterPro" id="IPR025403">
    <property type="entry name" value="TgpA-like_C"/>
</dbReference>
<dbReference type="Gene3D" id="3.10.620.30">
    <property type="match status" value="1"/>
</dbReference>
<proteinExistence type="predicted"/>
<name>A0A0A0EY96_9GAMM</name>
<reference evidence="3 4" key="1">
    <citation type="submission" date="2013-08" db="EMBL/GenBank/DDBJ databases">
        <title>Genome sequencing of Lysobacter.</title>
        <authorList>
            <person name="Zhang S."/>
            <person name="Wang G."/>
        </authorList>
    </citation>
    <scope>NUCLEOTIDE SEQUENCE [LARGE SCALE GENOMIC DNA]</scope>
    <source>
        <strain evidence="3 4">GH1-9</strain>
    </source>
</reference>
<gene>
    <name evidence="3" type="ORF">N800_14350</name>
</gene>
<dbReference type="SUPFAM" id="SSF54001">
    <property type="entry name" value="Cysteine proteinases"/>
    <property type="match status" value="1"/>
</dbReference>
<dbReference type="InterPro" id="IPR021878">
    <property type="entry name" value="TgpA_N"/>
</dbReference>
<organism evidence="3 4">
    <name type="scientific">Lysobacter daejeonensis GH1-9</name>
    <dbReference type="NCBI Taxonomy" id="1385517"/>
    <lineage>
        <taxon>Bacteria</taxon>
        <taxon>Pseudomonadati</taxon>
        <taxon>Pseudomonadota</taxon>
        <taxon>Gammaproteobacteria</taxon>
        <taxon>Lysobacterales</taxon>
        <taxon>Lysobacteraceae</taxon>
        <taxon>Aerolutibacter</taxon>
    </lineage>
</organism>
<dbReference type="PANTHER" id="PTHR42736:SF1">
    <property type="entry name" value="PROTEIN-GLUTAMINE GAMMA-GLUTAMYLTRANSFERASE"/>
    <property type="match status" value="1"/>
</dbReference>
<dbReference type="InterPro" id="IPR038765">
    <property type="entry name" value="Papain-like_cys_pep_sf"/>
</dbReference>
<dbReference type="Pfam" id="PF01841">
    <property type="entry name" value="Transglut_core"/>
    <property type="match status" value="1"/>
</dbReference>